<dbReference type="InterPro" id="IPR013783">
    <property type="entry name" value="Ig-like_fold"/>
</dbReference>
<name>A0A1G2CEJ8_9BACT</name>
<sequence length="406" mass="42706">MIALFLVVLTIVLVRSVEAQSACPAGYFQYGDFCCNSDPKLEQPNSAFGRKFCQPQITGCQVSGGSFCSAGSRNICCSTNQSCGLGTIYGAEVALCVSPPPPTGGSTSICSPKSSGYIGRTKDGQNVCCGANEEAGPAGRKIGINTPYCQPKRASACATGEQFVQGTGNYQTEKKCCPSNTIPSNHPNGLPFCAKLNLPTLSITSPAADQQSVAGAFPLTAAFTARPNSSINAVQLFIDGQFERQSPPNPVSPWTVNLQTWKLAPGPHTIKFVVTDNLGRTASTERRINIVAETVPPLVKFLQPPLGTTPWPSGGSSIHIKVSAQDETGIGQFQVCLDATCFWTCPTSAPTSSNLPRTVYCSLSISLTQLFKVNPIASVITAIAYDQAHSPNLGAAGVVVHKNDAY</sequence>
<evidence type="ECO:0000313" key="2">
    <source>
        <dbReference type="EMBL" id="OGY99080.1"/>
    </source>
</evidence>
<keyword evidence="1" id="KW-0732">Signal</keyword>
<feature type="chain" id="PRO_5009582283" description="Bacterial Ig-like domain-containing protein" evidence="1">
    <location>
        <begin position="22"/>
        <end position="406"/>
    </location>
</feature>
<reference evidence="2 3" key="1">
    <citation type="journal article" date="2016" name="Nat. Commun.">
        <title>Thousands of microbial genomes shed light on interconnected biogeochemical processes in an aquifer system.</title>
        <authorList>
            <person name="Anantharaman K."/>
            <person name="Brown C.T."/>
            <person name="Hug L.A."/>
            <person name="Sharon I."/>
            <person name="Castelle C.J."/>
            <person name="Probst A.J."/>
            <person name="Thomas B.C."/>
            <person name="Singh A."/>
            <person name="Wilkins M.J."/>
            <person name="Karaoz U."/>
            <person name="Brodie E.L."/>
            <person name="Williams K.H."/>
            <person name="Hubbard S.S."/>
            <person name="Banfield J.F."/>
        </authorList>
    </citation>
    <scope>NUCLEOTIDE SEQUENCE [LARGE SCALE GENOMIC DNA]</scope>
</reference>
<evidence type="ECO:0008006" key="4">
    <source>
        <dbReference type="Google" id="ProtNLM"/>
    </source>
</evidence>
<dbReference type="EMBL" id="MHLA01000022">
    <property type="protein sequence ID" value="OGY99080.1"/>
    <property type="molecule type" value="Genomic_DNA"/>
</dbReference>
<dbReference type="Pfam" id="PF17957">
    <property type="entry name" value="Big_7"/>
    <property type="match status" value="1"/>
</dbReference>
<dbReference type="Gene3D" id="2.60.40.10">
    <property type="entry name" value="Immunoglobulins"/>
    <property type="match status" value="1"/>
</dbReference>
<dbReference type="Proteomes" id="UP000178880">
    <property type="component" value="Unassembled WGS sequence"/>
</dbReference>
<proteinExistence type="predicted"/>
<protein>
    <recommendedName>
        <fullName evidence="4">Bacterial Ig-like domain-containing protein</fullName>
    </recommendedName>
</protein>
<comment type="caution">
    <text evidence="2">The sequence shown here is derived from an EMBL/GenBank/DDBJ whole genome shotgun (WGS) entry which is preliminary data.</text>
</comment>
<dbReference type="AlphaFoldDB" id="A0A1G2CEJ8"/>
<organism evidence="2 3">
    <name type="scientific">Candidatus Liptonbacteria bacterium RIFCSPLOWO2_01_FULL_52_25</name>
    <dbReference type="NCBI Taxonomy" id="1798650"/>
    <lineage>
        <taxon>Bacteria</taxon>
        <taxon>Candidatus Liptoniibacteriota</taxon>
    </lineage>
</organism>
<dbReference type="STRING" id="1798650.A2945_00050"/>
<evidence type="ECO:0000313" key="3">
    <source>
        <dbReference type="Proteomes" id="UP000178880"/>
    </source>
</evidence>
<gene>
    <name evidence="2" type="ORF">A2945_00050</name>
</gene>
<feature type="signal peptide" evidence="1">
    <location>
        <begin position="1"/>
        <end position="21"/>
    </location>
</feature>
<accession>A0A1G2CEJ8</accession>
<evidence type="ECO:0000256" key="1">
    <source>
        <dbReference type="SAM" id="SignalP"/>
    </source>
</evidence>